<evidence type="ECO:0000259" key="2">
    <source>
        <dbReference type="Pfam" id="PF03435"/>
    </source>
</evidence>
<accession>A0A927PMC0</accession>
<protein>
    <submittedName>
        <fullName evidence="3">Saccharopine dehydrogenase NADP-binding domain-containing protein</fullName>
    </submittedName>
</protein>
<dbReference type="EMBL" id="JACYWE010000004">
    <property type="protein sequence ID" value="MBD8506659.1"/>
    <property type="molecule type" value="Genomic_DNA"/>
</dbReference>
<dbReference type="AlphaFoldDB" id="A0A927PMC0"/>
<evidence type="ECO:0000313" key="3">
    <source>
        <dbReference type="EMBL" id="MBD8506659.1"/>
    </source>
</evidence>
<comment type="caution">
    <text evidence="3">The sequence shown here is derived from an EMBL/GenBank/DDBJ whole genome shotgun (WGS) entry which is preliminary data.</text>
</comment>
<evidence type="ECO:0000256" key="1">
    <source>
        <dbReference type="SAM" id="MobiDB-lite"/>
    </source>
</evidence>
<name>A0A927PMC0_9ACTN</name>
<organism evidence="3 4">
    <name type="scientific">Lolliginicoccus lacisalsi</name>
    <dbReference type="NCBI Taxonomy" id="2742202"/>
    <lineage>
        <taxon>Bacteria</taxon>
        <taxon>Bacillati</taxon>
        <taxon>Actinomycetota</taxon>
        <taxon>Actinomycetes</taxon>
        <taxon>Mycobacteriales</taxon>
        <taxon>Hoyosellaceae</taxon>
        <taxon>Lolliginicoccus</taxon>
    </lineage>
</organism>
<keyword evidence="4" id="KW-1185">Reference proteome</keyword>
<dbReference type="RefSeq" id="WP_192039101.1">
    <property type="nucleotide sequence ID" value="NZ_JACYWE010000004.1"/>
</dbReference>
<dbReference type="SUPFAM" id="SSF51735">
    <property type="entry name" value="NAD(P)-binding Rossmann-fold domains"/>
    <property type="match status" value="1"/>
</dbReference>
<dbReference type="Gene3D" id="3.40.50.720">
    <property type="entry name" value="NAD(P)-binding Rossmann-like Domain"/>
    <property type="match status" value="1"/>
</dbReference>
<feature type="domain" description="Saccharopine dehydrogenase NADP binding" evidence="2">
    <location>
        <begin position="5"/>
        <end position="104"/>
    </location>
</feature>
<sequence length="395" mass="41798">MTRRILVFGATGYTGGLVAQELLARRERPTLVGRDPDALALRSRELSPQQPLPTIALDVRDVGTLRRTITADDVIITTIGPFEDRGRTVAEAAAEAGASYLDSAGEPSFIRWIFAKLGARAAHRGARLMPGFGHEYVSGQLAGAWALEKAAEMGMPHRLEIGYFRADGSLCSLSRGTIASLAGASLQRSFTYRGGIRDERPGARSAGFSIGGRNRSGFSIGTTEHLTLPEISPSLQELDVYLGWFGKASPMLSRASIAVPALRSIPGSQRLIAAVGARASTLRSSSLDQPALAQSRTLVAARVFAASGHQLGAVNLRGPNQYQLTASLLAWAAVVESHASTRAVHRRTGVLGAIQAFGLGAIRDTCRHYGLDDESAGPEAEAPAPPLLLADGNEE</sequence>
<proteinExistence type="predicted"/>
<dbReference type="InterPro" id="IPR005097">
    <property type="entry name" value="Sacchrp_dh_NADP-bd"/>
</dbReference>
<dbReference type="PANTHER" id="PTHR43781:SF1">
    <property type="entry name" value="SACCHAROPINE DEHYDROGENASE"/>
    <property type="match status" value="1"/>
</dbReference>
<gene>
    <name evidence="3" type="ORF">HT102_09180</name>
</gene>
<dbReference type="Proteomes" id="UP000642993">
    <property type="component" value="Unassembled WGS sequence"/>
</dbReference>
<dbReference type="Pfam" id="PF03435">
    <property type="entry name" value="Sacchrp_dh_NADP"/>
    <property type="match status" value="1"/>
</dbReference>
<reference evidence="3" key="1">
    <citation type="submission" date="2020-09" db="EMBL/GenBank/DDBJ databases">
        <title>Hoyosella lacisalsi sp. nov., a halotolerant actinobacterium isolated from soil of Lake Gudzhirganskoe.</title>
        <authorList>
            <person name="Yang Q."/>
            <person name="Guo P.Y."/>
            <person name="Liu S.W."/>
            <person name="Li F.N."/>
            <person name="Sun C.H."/>
        </authorList>
    </citation>
    <scope>NUCLEOTIDE SEQUENCE</scope>
    <source>
        <strain evidence="3">G463</strain>
    </source>
</reference>
<evidence type="ECO:0000313" key="4">
    <source>
        <dbReference type="Proteomes" id="UP000642993"/>
    </source>
</evidence>
<feature type="region of interest" description="Disordered" evidence="1">
    <location>
        <begin position="370"/>
        <end position="395"/>
    </location>
</feature>
<dbReference type="InterPro" id="IPR036291">
    <property type="entry name" value="NAD(P)-bd_dom_sf"/>
</dbReference>
<feature type="compositionally biased region" description="Low complexity" evidence="1">
    <location>
        <begin position="378"/>
        <end position="395"/>
    </location>
</feature>
<dbReference type="PANTHER" id="PTHR43781">
    <property type="entry name" value="SACCHAROPINE DEHYDROGENASE"/>
    <property type="match status" value="1"/>
</dbReference>